<organism evidence="2">
    <name type="scientific">Chlorobium chlorochromatii (strain CaD3)</name>
    <dbReference type="NCBI Taxonomy" id="340177"/>
    <lineage>
        <taxon>Bacteria</taxon>
        <taxon>Pseudomonadati</taxon>
        <taxon>Chlorobiota</taxon>
        <taxon>Chlorobiia</taxon>
        <taxon>Chlorobiales</taxon>
        <taxon>Chlorobiaceae</taxon>
        <taxon>Chlorobium/Pelodictyon group</taxon>
        <taxon>Chlorobium</taxon>
    </lineage>
</organism>
<reference evidence="2" key="1">
    <citation type="submission" date="2005-08" db="EMBL/GenBank/DDBJ databases">
        <title>Complete sequence of Chlorobium chlorochromatii CaD3.</title>
        <authorList>
            <person name="Copeland A."/>
            <person name="Lucas S."/>
            <person name="Lapidus A."/>
            <person name="Barry K."/>
            <person name="Detter J.C."/>
            <person name="Glavina T."/>
            <person name="Hammon N."/>
            <person name="Israni S."/>
            <person name="Pitluck S."/>
            <person name="Bryant D."/>
            <person name="Schmutz J."/>
            <person name="Larimer F."/>
            <person name="Land M."/>
            <person name="Kyrpides N."/>
            <person name="Ivanova N."/>
            <person name="Richardson P."/>
        </authorList>
    </citation>
    <scope>NUCLEOTIDE SEQUENCE [LARGE SCALE GENOMIC DNA]</scope>
    <source>
        <strain evidence="2">CaD3</strain>
    </source>
</reference>
<accession>Q3ANR7</accession>
<proteinExistence type="predicted"/>
<evidence type="ECO:0000259" key="1">
    <source>
        <dbReference type="Pfam" id="PF12968"/>
    </source>
</evidence>
<evidence type="ECO:0000313" key="2">
    <source>
        <dbReference type="EMBL" id="ABB27370.1"/>
    </source>
</evidence>
<feature type="domain" description="DUF3856" evidence="1">
    <location>
        <begin position="2"/>
        <end position="142"/>
    </location>
</feature>
<dbReference type="InterPro" id="IPR011990">
    <property type="entry name" value="TPR-like_helical_dom_sf"/>
</dbReference>
<dbReference type="OrthoDB" id="594835at2"/>
<dbReference type="SUPFAM" id="SSF48452">
    <property type="entry name" value="TPR-like"/>
    <property type="match status" value="1"/>
</dbReference>
<dbReference type="EMBL" id="CP000108">
    <property type="protein sequence ID" value="ABB27370.1"/>
    <property type="molecule type" value="Genomic_DNA"/>
</dbReference>
<dbReference type="eggNOG" id="COG0457">
    <property type="taxonomic scope" value="Bacteria"/>
</dbReference>
<dbReference type="Gene3D" id="1.25.40.10">
    <property type="entry name" value="Tetratricopeptide repeat domain"/>
    <property type="match status" value="1"/>
</dbReference>
<dbReference type="KEGG" id="cch:Cag_0092"/>
<gene>
    <name evidence="2" type="ordered locus">Cag_0092</name>
</gene>
<dbReference type="AlphaFoldDB" id="Q3ANR7"/>
<dbReference type="Pfam" id="PF12968">
    <property type="entry name" value="DUF3856"/>
    <property type="match status" value="1"/>
</dbReference>
<dbReference type="InterPro" id="IPR024552">
    <property type="entry name" value="DUF3856"/>
</dbReference>
<protein>
    <recommendedName>
        <fullName evidence="1">DUF3856 domain-containing protein</fullName>
    </recommendedName>
</protein>
<dbReference type="STRING" id="340177.Cag_0092"/>
<dbReference type="HOGENOM" id="CLU_1537346_0_0_10"/>
<name>Q3ANR7_CHLCH</name>
<sequence length="175" mass="19675">MKPLKQVGESYFLLSQGEKQIEGAAFEEAEQSYRLAMTMARTIPTEEAFDYDGFDAIAHAGLSSALIGLGRYNEALVSVAEALRYFNRRGDLHSAEGSLWIAVICNKARALESLGRKDEAIKYYRMAGEMIAEKKGEIKQRDLLTELIEQGLQRLEGAKPATAKQGYKAWWEFWS</sequence>